<protein>
    <submittedName>
        <fullName evidence="2">Uncharacterized protein</fullName>
    </submittedName>
</protein>
<sequence length="116" mass="13209">SEVANVNMDLEHEGSVFKERSSLDFKAVILEENNPNVSTMEDKIDEVVIENKELSNNEGYKTITNEASDSNFENDGDCLTEVIENVNVEIERQDEDCEMVEVDNESLSEEVKFKNE</sequence>
<feature type="non-terminal residue" evidence="2">
    <location>
        <position position="116"/>
    </location>
</feature>
<proteinExistence type="predicted"/>
<reference evidence="2" key="1">
    <citation type="submission" date="2015-12" db="EMBL/GenBank/DDBJ databases">
        <title>De novo transcriptome assembly of four potential Pierce s Disease insect vectors from Arizona vineyards.</title>
        <authorList>
            <person name="Tassone E.E."/>
        </authorList>
    </citation>
    <scope>NUCLEOTIDE SEQUENCE</scope>
</reference>
<dbReference type="AlphaFoldDB" id="A0A1B6CCF7"/>
<evidence type="ECO:0000313" key="2">
    <source>
        <dbReference type="EMBL" id="JAS11128.1"/>
    </source>
</evidence>
<dbReference type="EMBL" id="GEDC01026170">
    <property type="protein sequence ID" value="JAS11128.1"/>
    <property type="molecule type" value="Transcribed_RNA"/>
</dbReference>
<keyword evidence="1" id="KW-0175">Coiled coil</keyword>
<feature type="non-terminal residue" evidence="2">
    <location>
        <position position="1"/>
    </location>
</feature>
<feature type="coiled-coil region" evidence="1">
    <location>
        <begin position="83"/>
        <end position="110"/>
    </location>
</feature>
<organism evidence="2">
    <name type="scientific">Clastoptera arizonana</name>
    <name type="common">Arizona spittle bug</name>
    <dbReference type="NCBI Taxonomy" id="38151"/>
    <lineage>
        <taxon>Eukaryota</taxon>
        <taxon>Metazoa</taxon>
        <taxon>Ecdysozoa</taxon>
        <taxon>Arthropoda</taxon>
        <taxon>Hexapoda</taxon>
        <taxon>Insecta</taxon>
        <taxon>Pterygota</taxon>
        <taxon>Neoptera</taxon>
        <taxon>Paraneoptera</taxon>
        <taxon>Hemiptera</taxon>
        <taxon>Auchenorrhyncha</taxon>
        <taxon>Cercopoidea</taxon>
        <taxon>Clastopteridae</taxon>
        <taxon>Clastoptera</taxon>
    </lineage>
</organism>
<evidence type="ECO:0000256" key="1">
    <source>
        <dbReference type="SAM" id="Coils"/>
    </source>
</evidence>
<gene>
    <name evidence="2" type="ORF">g.2225</name>
</gene>
<accession>A0A1B6CCF7</accession>
<name>A0A1B6CCF7_9HEMI</name>